<gene>
    <name evidence="12" type="ORF">E2553_35940</name>
</gene>
<proteinExistence type="predicted"/>
<comment type="subcellular location">
    <subcellularLocation>
        <location evidence="1">Cell membrane</location>
        <topology evidence="1">Multi-pass membrane protein</topology>
    </subcellularLocation>
</comment>
<keyword evidence="4" id="KW-1003">Cell membrane</keyword>
<feature type="transmembrane region" description="Helical" evidence="11">
    <location>
        <begin position="270"/>
        <end position="288"/>
    </location>
</feature>
<dbReference type="PANTHER" id="PTHR32196">
    <property type="entry name" value="ABC TRANSPORTER PERMEASE PROTEIN YPHD-RELATED-RELATED"/>
    <property type="match status" value="1"/>
</dbReference>
<dbReference type="AlphaFoldDB" id="A0A4Y8MX96"/>
<dbReference type="GeneID" id="97310859"/>
<evidence type="ECO:0000256" key="1">
    <source>
        <dbReference type="ARBA" id="ARBA00004651"/>
    </source>
</evidence>
<dbReference type="InterPro" id="IPR001851">
    <property type="entry name" value="ABC_transp_permease"/>
</dbReference>
<name>A0A4Y8MX96_9BURK</name>
<keyword evidence="3" id="KW-0813">Transport</keyword>
<comment type="function">
    <text evidence="9">Part of the ABC transporter complex LsrABCD involved in autoinducer 2 (AI-2) import. Probably responsible for the translocation of the substrate across the membrane.</text>
</comment>
<evidence type="ECO:0000256" key="7">
    <source>
        <dbReference type="ARBA" id="ARBA00022989"/>
    </source>
</evidence>
<sequence length="350" mass="35917">MINSKVSPDAQPTGIGASMVRGEDKRGVVKVRRETVSAIGIFVVCAVSLSLSRLINPEFGSLRQLQTILTLASFLIVVSYGQGLTVLIGGLDLSIPSVITLGGVLTAAWMSTLSSTGVWWQIPVVLTVCAAIGGINGLGITVFRIPAFIMTLASGIIVYSLCLGATGGTPSGAAPESLITLMSGRVAGLPLVNIFVIVFCGIAAFTQSSTSLGQRLYALGSNPTAARIAGIRINAITVLTYALSAALAGFAGMMLVGYSNGATLRMGDPYLLPSIAAVVIGGSSILGGRGTFVGTIGGAVLLTIFDMVITSLGLAQGWRTMISGGLILVAILLQHEGALDRIRSVARRHG</sequence>
<dbReference type="GO" id="GO:0022857">
    <property type="term" value="F:transmembrane transporter activity"/>
    <property type="evidence" value="ECO:0007669"/>
    <property type="project" value="InterPro"/>
</dbReference>
<evidence type="ECO:0000256" key="6">
    <source>
        <dbReference type="ARBA" id="ARBA00022692"/>
    </source>
</evidence>
<accession>A0A4Y8MX96</accession>
<feature type="transmembrane region" description="Helical" evidence="11">
    <location>
        <begin position="321"/>
        <end position="339"/>
    </location>
</feature>
<evidence type="ECO:0000256" key="9">
    <source>
        <dbReference type="ARBA" id="ARBA00025439"/>
    </source>
</evidence>
<keyword evidence="7 11" id="KW-1133">Transmembrane helix</keyword>
<dbReference type="GO" id="GO:0005886">
    <property type="term" value="C:plasma membrane"/>
    <property type="evidence" value="ECO:0007669"/>
    <property type="project" value="UniProtKB-SubCell"/>
</dbReference>
<dbReference type="EMBL" id="SNVI01000002">
    <property type="protein sequence ID" value="TFE42011.1"/>
    <property type="molecule type" value="Genomic_DNA"/>
</dbReference>
<feature type="transmembrane region" description="Helical" evidence="11">
    <location>
        <begin position="236"/>
        <end position="258"/>
    </location>
</feature>
<feature type="transmembrane region" description="Helical" evidence="11">
    <location>
        <begin position="67"/>
        <end position="88"/>
    </location>
</feature>
<protein>
    <recommendedName>
        <fullName evidence="10">Autoinducer 2 import system permease protein LsrD</fullName>
    </recommendedName>
</protein>
<evidence type="ECO:0000256" key="2">
    <source>
        <dbReference type="ARBA" id="ARBA00011262"/>
    </source>
</evidence>
<dbReference type="CDD" id="cd06579">
    <property type="entry name" value="TM_PBP1_transp_AraH_like"/>
    <property type="match status" value="1"/>
</dbReference>
<reference evidence="12 13" key="1">
    <citation type="submission" date="2019-03" db="EMBL/GenBank/DDBJ databases">
        <title>Complete Genome Sequence of Paraburkholderia dipogonis ICMP 19430T, a Nitrogen-fixing Symbiont of the South African Invasive Legume Dipogon lignosus in New Zealand.</title>
        <authorList>
            <person name="De Meyer S.E."/>
        </authorList>
    </citation>
    <scope>NUCLEOTIDE SEQUENCE [LARGE SCALE GENOMIC DNA]</scope>
    <source>
        <strain evidence="12 13">ICMP 19430</strain>
    </source>
</reference>
<dbReference type="RefSeq" id="WP_134465287.1">
    <property type="nucleotide sequence ID" value="NZ_JBHMFL010000100.1"/>
</dbReference>
<evidence type="ECO:0000313" key="13">
    <source>
        <dbReference type="Proteomes" id="UP000297385"/>
    </source>
</evidence>
<feature type="transmembrane region" description="Helical" evidence="11">
    <location>
        <begin position="295"/>
        <end position="315"/>
    </location>
</feature>
<evidence type="ECO:0000256" key="5">
    <source>
        <dbReference type="ARBA" id="ARBA00022519"/>
    </source>
</evidence>
<feature type="transmembrane region" description="Helical" evidence="11">
    <location>
        <begin position="118"/>
        <end position="138"/>
    </location>
</feature>
<keyword evidence="6 11" id="KW-0812">Transmembrane</keyword>
<dbReference type="PANTHER" id="PTHR32196:SF71">
    <property type="entry name" value="AUTOINDUCER 2 IMPORT SYSTEM PERMEASE PROTEIN LSRD"/>
    <property type="match status" value="1"/>
</dbReference>
<comment type="subunit">
    <text evidence="2">The complex is composed of two ATP-binding proteins (LsrA), two transmembrane proteins (LsrC and LsrD) and a solute-binding protein (LsrB).</text>
</comment>
<keyword evidence="5" id="KW-0997">Cell inner membrane</keyword>
<dbReference type="Proteomes" id="UP000297385">
    <property type="component" value="Unassembled WGS sequence"/>
</dbReference>
<evidence type="ECO:0000256" key="11">
    <source>
        <dbReference type="SAM" id="Phobius"/>
    </source>
</evidence>
<feature type="transmembrane region" description="Helical" evidence="11">
    <location>
        <begin position="186"/>
        <end position="205"/>
    </location>
</feature>
<evidence type="ECO:0000256" key="3">
    <source>
        <dbReference type="ARBA" id="ARBA00022448"/>
    </source>
</evidence>
<evidence type="ECO:0000256" key="10">
    <source>
        <dbReference type="ARBA" id="ARBA00039381"/>
    </source>
</evidence>
<evidence type="ECO:0000256" key="4">
    <source>
        <dbReference type="ARBA" id="ARBA00022475"/>
    </source>
</evidence>
<organism evidence="12 13">
    <name type="scientific">Paraburkholderia dipogonis</name>
    <dbReference type="NCBI Taxonomy" id="1211383"/>
    <lineage>
        <taxon>Bacteria</taxon>
        <taxon>Pseudomonadati</taxon>
        <taxon>Pseudomonadota</taxon>
        <taxon>Betaproteobacteria</taxon>
        <taxon>Burkholderiales</taxon>
        <taxon>Burkholderiaceae</taxon>
        <taxon>Paraburkholderia</taxon>
    </lineage>
</organism>
<feature type="transmembrane region" description="Helical" evidence="11">
    <location>
        <begin position="145"/>
        <end position="166"/>
    </location>
</feature>
<feature type="transmembrane region" description="Helical" evidence="11">
    <location>
        <begin position="35"/>
        <end position="55"/>
    </location>
</feature>
<evidence type="ECO:0000313" key="12">
    <source>
        <dbReference type="EMBL" id="TFE42011.1"/>
    </source>
</evidence>
<keyword evidence="8 11" id="KW-0472">Membrane</keyword>
<evidence type="ECO:0000256" key="8">
    <source>
        <dbReference type="ARBA" id="ARBA00023136"/>
    </source>
</evidence>
<comment type="caution">
    <text evidence="12">The sequence shown here is derived from an EMBL/GenBank/DDBJ whole genome shotgun (WGS) entry which is preliminary data.</text>
</comment>
<feature type="transmembrane region" description="Helical" evidence="11">
    <location>
        <begin position="95"/>
        <end position="112"/>
    </location>
</feature>
<dbReference type="Pfam" id="PF02653">
    <property type="entry name" value="BPD_transp_2"/>
    <property type="match status" value="1"/>
</dbReference>